<evidence type="ECO:0000313" key="2">
    <source>
        <dbReference type="EMBL" id="CEP13723.1"/>
    </source>
</evidence>
<evidence type="ECO:0000256" key="1">
    <source>
        <dbReference type="SAM" id="MobiDB-lite"/>
    </source>
</evidence>
<name>A0A0B7N5V1_9FUNG</name>
<organism evidence="2 3">
    <name type="scientific">Parasitella parasitica</name>
    <dbReference type="NCBI Taxonomy" id="35722"/>
    <lineage>
        <taxon>Eukaryota</taxon>
        <taxon>Fungi</taxon>
        <taxon>Fungi incertae sedis</taxon>
        <taxon>Mucoromycota</taxon>
        <taxon>Mucoromycotina</taxon>
        <taxon>Mucoromycetes</taxon>
        <taxon>Mucorales</taxon>
        <taxon>Mucorineae</taxon>
        <taxon>Mucoraceae</taxon>
        <taxon>Parasitella</taxon>
    </lineage>
</organism>
<feature type="compositionally biased region" description="Basic and acidic residues" evidence="1">
    <location>
        <begin position="1"/>
        <end position="11"/>
    </location>
</feature>
<keyword evidence="3" id="KW-1185">Reference proteome</keyword>
<accession>A0A0B7N5V1</accession>
<sequence>MKPTRSIEKAKRSSRSYRRNNNPFRGLKAVDAYRQAEPSIYSNAAETSSNARLTIPSSEISGDTEASIIGLQRPNAALPAAALLDDINWDIEVLGLLRASMPTAMGNFRRMNAVICKDPLCEGVLLRMA</sequence>
<gene>
    <name evidence="2" type="primary">PARPA_07853.1 scaffold 30876</name>
</gene>
<proteinExistence type="predicted"/>
<dbReference type="AlphaFoldDB" id="A0A0B7N5V1"/>
<reference evidence="2 3" key="1">
    <citation type="submission" date="2014-09" db="EMBL/GenBank/DDBJ databases">
        <authorList>
            <person name="Ellenberger Sabrina"/>
        </authorList>
    </citation>
    <scope>NUCLEOTIDE SEQUENCE [LARGE SCALE GENOMIC DNA]</scope>
    <source>
        <strain evidence="2 3">CBS 412.66</strain>
    </source>
</reference>
<protein>
    <submittedName>
        <fullName evidence="2">Uncharacterized protein</fullName>
    </submittedName>
</protein>
<feature type="region of interest" description="Disordered" evidence="1">
    <location>
        <begin position="1"/>
        <end position="23"/>
    </location>
</feature>
<dbReference type="EMBL" id="LN730506">
    <property type="protein sequence ID" value="CEP13723.1"/>
    <property type="molecule type" value="Genomic_DNA"/>
</dbReference>
<dbReference type="Proteomes" id="UP000054107">
    <property type="component" value="Unassembled WGS sequence"/>
</dbReference>
<evidence type="ECO:0000313" key="3">
    <source>
        <dbReference type="Proteomes" id="UP000054107"/>
    </source>
</evidence>